<dbReference type="AlphaFoldDB" id="A0AAJ7TFG9"/>
<evidence type="ECO:0000256" key="4">
    <source>
        <dbReference type="ARBA" id="ARBA00023157"/>
    </source>
</evidence>
<dbReference type="PANTHER" id="PTHR19277:SF1">
    <property type="entry name" value="NEURONAL PENTRAXIN-2"/>
    <property type="match status" value="1"/>
</dbReference>
<evidence type="ECO:0000256" key="5">
    <source>
        <dbReference type="ARBA" id="ARBA00023180"/>
    </source>
</evidence>
<comment type="caution">
    <text evidence="6">Lacks conserved residue(s) required for the propagation of feature annotation.</text>
</comment>
<dbReference type="InterPro" id="IPR001759">
    <property type="entry name" value="PTX_dom"/>
</dbReference>
<proteinExistence type="predicted"/>
<name>A0AAJ7TFG9_PETMA</name>
<evidence type="ECO:0000256" key="3">
    <source>
        <dbReference type="ARBA" id="ARBA00022837"/>
    </source>
</evidence>
<evidence type="ECO:0000259" key="9">
    <source>
        <dbReference type="PROSITE" id="PS51828"/>
    </source>
</evidence>
<dbReference type="Gene3D" id="2.60.120.200">
    <property type="match status" value="1"/>
</dbReference>
<dbReference type="Pfam" id="PF00354">
    <property type="entry name" value="Pentaxin"/>
    <property type="match status" value="1"/>
</dbReference>
<dbReference type="InterPro" id="IPR030476">
    <property type="entry name" value="Pentaxin_CS"/>
</dbReference>
<accession>A0AAJ7TFG9</accession>
<keyword evidence="4" id="KW-1015">Disulfide bond</keyword>
<evidence type="ECO:0000256" key="2">
    <source>
        <dbReference type="ARBA" id="ARBA00022723"/>
    </source>
</evidence>
<evidence type="ECO:0000256" key="6">
    <source>
        <dbReference type="PROSITE-ProRule" id="PRU01172"/>
    </source>
</evidence>
<evidence type="ECO:0000313" key="11">
    <source>
        <dbReference type="RefSeq" id="XP_032816986.1"/>
    </source>
</evidence>
<dbReference type="CDD" id="cd00152">
    <property type="entry name" value="PTX"/>
    <property type="match status" value="1"/>
</dbReference>
<feature type="signal peptide" evidence="8">
    <location>
        <begin position="1"/>
        <end position="32"/>
    </location>
</feature>
<keyword evidence="10" id="KW-1185">Reference proteome</keyword>
<dbReference type="SMART" id="SM00159">
    <property type="entry name" value="PTX"/>
    <property type="match status" value="1"/>
</dbReference>
<dbReference type="PROSITE" id="PS00289">
    <property type="entry name" value="PTX_1"/>
    <property type="match status" value="1"/>
</dbReference>
<keyword evidence="5" id="KW-0325">Glycoprotein</keyword>
<dbReference type="PANTHER" id="PTHR19277">
    <property type="entry name" value="PENTRAXIN"/>
    <property type="match status" value="1"/>
</dbReference>
<sequence>MDERISTVMQARICFPLFVANVALLLLVGAEALGRQEQAPPLRLVCEPAPAEPEAGIKCPMGQSASGGKFTPGGPTDPRALTQLQEAILQQRETIISQKEVIKELTAKLSGCEGGPAGGASGGQGAVRPARRKGLAHPPIKDTMGDPPGASTDHLARSLLALSQRMEILEQQQENVSVRPVNVAGLQALLSEHVEQLGARLLARVQAHLTGQLRAHNETVLQRAVFEAQLAELARKVSELERAGVPGLNPPGEFKLSLPLRTNYMCGRFEETLPELYAVTMCMWLRAAPGAAGLGTPFSYAVPGQANELVLIEWGNHPMEFLVNDKVAQLPLSVNDGGWHHVCVTWTTRDGVWEAFQDGVRRGVGEGLAPWHPIKPGGVLILGQEQDTVGGRFDATQAFVGELAYFNLWDRVLAPAEMASMWNCSGNPSGNILSWTGETVQVVGGAAMRPLEPCPERVYS</sequence>
<dbReference type="Proteomes" id="UP001318040">
    <property type="component" value="Chromosome 26"/>
</dbReference>
<keyword evidence="8" id="KW-0732">Signal</keyword>
<dbReference type="SUPFAM" id="SSF49899">
    <property type="entry name" value="Concanavalin A-like lectins/glucanases"/>
    <property type="match status" value="1"/>
</dbReference>
<keyword evidence="2" id="KW-0479">Metal-binding</keyword>
<feature type="chain" id="PRO_5042483419" evidence="8">
    <location>
        <begin position="33"/>
        <end position="460"/>
    </location>
</feature>
<feature type="compositionally biased region" description="Gly residues" evidence="7">
    <location>
        <begin position="114"/>
        <end position="125"/>
    </location>
</feature>
<evidence type="ECO:0000256" key="7">
    <source>
        <dbReference type="SAM" id="MobiDB-lite"/>
    </source>
</evidence>
<organism evidence="10 11">
    <name type="scientific">Petromyzon marinus</name>
    <name type="common">Sea lamprey</name>
    <dbReference type="NCBI Taxonomy" id="7757"/>
    <lineage>
        <taxon>Eukaryota</taxon>
        <taxon>Metazoa</taxon>
        <taxon>Chordata</taxon>
        <taxon>Craniata</taxon>
        <taxon>Vertebrata</taxon>
        <taxon>Cyclostomata</taxon>
        <taxon>Hyperoartia</taxon>
        <taxon>Petromyzontiformes</taxon>
        <taxon>Petromyzontidae</taxon>
        <taxon>Petromyzon</taxon>
    </lineage>
</organism>
<dbReference type="PRINTS" id="PR00895">
    <property type="entry name" value="PENTAXIN"/>
</dbReference>
<comment type="cofactor">
    <cofactor evidence="1">
        <name>Ca(2+)</name>
        <dbReference type="ChEBI" id="CHEBI:29108"/>
    </cofactor>
</comment>
<feature type="domain" description="Pentraxin (PTX)" evidence="9">
    <location>
        <begin position="252"/>
        <end position="454"/>
    </location>
</feature>
<dbReference type="PROSITE" id="PS51828">
    <property type="entry name" value="PTX_2"/>
    <property type="match status" value="1"/>
</dbReference>
<dbReference type="InterPro" id="IPR051360">
    <property type="entry name" value="Neuronal_Pentraxin_Related"/>
</dbReference>
<gene>
    <name evidence="11" type="primary">LOC116946168</name>
</gene>
<evidence type="ECO:0000256" key="8">
    <source>
        <dbReference type="SAM" id="SignalP"/>
    </source>
</evidence>
<dbReference type="GO" id="GO:0046872">
    <property type="term" value="F:metal ion binding"/>
    <property type="evidence" value="ECO:0007669"/>
    <property type="project" value="UniProtKB-KW"/>
</dbReference>
<feature type="region of interest" description="Disordered" evidence="7">
    <location>
        <begin position="114"/>
        <end position="149"/>
    </location>
</feature>
<evidence type="ECO:0000313" key="10">
    <source>
        <dbReference type="Proteomes" id="UP001318040"/>
    </source>
</evidence>
<dbReference type="FunFam" id="2.60.120.200:FF:000012">
    <property type="entry name" value="neuronal pentraxin receptor"/>
    <property type="match status" value="1"/>
</dbReference>
<dbReference type="InterPro" id="IPR013320">
    <property type="entry name" value="ConA-like_dom_sf"/>
</dbReference>
<dbReference type="KEGG" id="pmrn:116946168"/>
<protein>
    <submittedName>
        <fullName evidence="11">Neuronal pentraxin-2-like isoform X1</fullName>
    </submittedName>
</protein>
<evidence type="ECO:0000256" key="1">
    <source>
        <dbReference type="ARBA" id="ARBA00001913"/>
    </source>
</evidence>
<dbReference type="RefSeq" id="XP_032816986.1">
    <property type="nucleotide sequence ID" value="XM_032961095.1"/>
</dbReference>
<reference evidence="11" key="1">
    <citation type="submission" date="2025-08" db="UniProtKB">
        <authorList>
            <consortium name="RefSeq"/>
        </authorList>
    </citation>
    <scope>IDENTIFICATION</scope>
    <source>
        <tissue evidence="11">Sperm</tissue>
    </source>
</reference>
<keyword evidence="3" id="KW-0106">Calcium</keyword>